<proteinExistence type="predicted"/>
<keyword evidence="2" id="KW-1185">Reference proteome</keyword>
<evidence type="ECO:0000313" key="3">
    <source>
        <dbReference type="RefSeq" id="XP_065671363.1"/>
    </source>
</evidence>
<feature type="signal peptide" evidence="1">
    <location>
        <begin position="1"/>
        <end position="24"/>
    </location>
</feature>
<dbReference type="GeneID" id="136089327"/>
<dbReference type="Proteomes" id="UP001652625">
    <property type="component" value="Chromosome 13"/>
</dbReference>
<gene>
    <name evidence="3" type="primary">LOC136089327</name>
</gene>
<evidence type="ECO:0000256" key="1">
    <source>
        <dbReference type="SAM" id="SignalP"/>
    </source>
</evidence>
<protein>
    <submittedName>
        <fullName evidence="3">Uncharacterized protein LOC136089327 isoform X1</fullName>
    </submittedName>
</protein>
<feature type="chain" id="PRO_5045310225" evidence="1">
    <location>
        <begin position="25"/>
        <end position="586"/>
    </location>
</feature>
<dbReference type="RefSeq" id="XP_065671363.1">
    <property type="nucleotide sequence ID" value="XM_065815291.1"/>
</dbReference>
<reference evidence="3" key="1">
    <citation type="submission" date="2025-08" db="UniProtKB">
        <authorList>
            <consortium name="RefSeq"/>
        </authorList>
    </citation>
    <scope>IDENTIFICATION</scope>
</reference>
<dbReference type="SUPFAM" id="SSF49899">
    <property type="entry name" value="Concanavalin A-like lectins/glucanases"/>
    <property type="match status" value="1"/>
</dbReference>
<dbReference type="InterPro" id="IPR013320">
    <property type="entry name" value="ConA-like_dom_sf"/>
</dbReference>
<name>A0ABM4DAH5_HYDVU</name>
<organism evidence="2 3">
    <name type="scientific">Hydra vulgaris</name>
    <name type="common">Hydra</name>
    <name type="synonym">Hydra attenuata</name>
    <dbReference type="NCBI Taxonomy" id="6087"/>
    <lineage>
        <taxon>Eukaryota</taxon>
        <taxon>Metazoa</taxon>
        <taxon>Cnidaria</taxon>
        <taxon>Hydrozoa</taxon>
        <taxon>Hydroidolina</taxon>
        <taxon>Anthoathecata</taxon>
        <taxon>Aplanulata</taxon>
        <taxon>Hydridae</taxon>
        <taxon>Hydra</taxon>
    </lineage>
</organism>
<sequence length="586" mass="66843">MKKKKYSKSGVMLLLLLYIKSSKAQMFVSNKEMVITKGKLLGTLTIPKEYEVSFEIYLNSTLSTYTNLIHITNGVNCCKLGSRISTVFFYNDIAEIDAPVNNNGNYYFYTKSFTLQKWTRVRIKQYLSAGNYIYTVEIDGDTVHLVENSNPQVFQNVKLFVSNLWHEALPGYIRNLIVQNFIEDLEENVLIKNNLITTLPMLEKSYSVSFKIKPKSYKTMVYLSVIHLTIGGGYGNDGDRTPAVWFSNDGSGSLLIISSVNGDVNHLYFTQPLQLNEWSRIRISQFQFNEVYMYALYIDGRNIYNIENTQPKAFSNVHVYAADPWDETADGSIKDLRIINGNEETCGLLTMMSGRNQNEEIYIQINLTTNCVCYLENVTVNLRPDTLLVFKGLLWGDLKFNESFVKKNGKIILLEVGKLSKDSFISISAVFIYGKIPNGRINASVEAGSKWSNCYGDPVFKVNQTNFNLPIIKTRVTSEIKIFPIWSQSQPNQTFLQTESYQFVCAKMHGRQPSPCYQREISTGIITFLSVQLVDVFGYDSSTKKIYGRTLRSNVIEININEKKPIIITKEKCIKVKACQPFFSEN</sequence>
<evidence type="ECO:0000313" key="2">
    <source>
        <dbReference type="Proteomes" id="UP001652625"/>
    </source>
</evidence>
<accession>A0ABM4DAH5</accession>
<keyword evidence="1" id="KW-0732">Signal</keyword>